<dbReference type="InterPro" id="IPR011990">
    <property type="entry name" value="TPR-like_helical_dom_sf"/>
</dbReference>
<keyword evidence="1" id="KW-0802">TPR repeat</keyword>
<sequence length="309" mass="31400">MAAFREHGAHAIGKAMRALANPATRTATDGARPPRGTTPWLLVAVLLAAGSGLAGCVSPPPRVDTAAEERVAHDPRALMHIADASAGAGDAAAAATFYHQAAVLAPDDPAPALGYARSLAAQNRLGDAATSLEEALPHMSGSGERQVRATLGRLLITAHRPTEAVSVLRAGLRRTPNDPSLLIGLGVALDASRDFPAAQSAYRQALAVEPNSIAAQNDLALSTALGGDVGSALTALQALRNRVVENGGQASDLATIDGNLALVHALRGELRQANEAASGATANPADLANNMRFYSALSPTGPDAAAPLN</sequence>
<dbReference type="SUPFAM" id="SSF48452">
    <property type="entry name" value="TPR-like"/>
    <property type="match status" value="1"/>
</dbReference>
<comment type="caution">
    <text evidence="2">The sequence shown here is derived from an EMBL/GenBank/DDBJ whole genome shotgun (WGS) entry which is preliminary data.</text>
</comment>
<accession>A0ABT1VTF3</accession>
<evidence type="ECO:0000313" key="2">
    <source>
        <dbReference type="EMBL" id="MCQ8239631.1"/>
    </source>
</evidence>
<dbReference type="InterPro" id="IPR019734">
    <property type="entry name" value="TPR_rpt"/>
</dbReference>
<dbReference type="SMART" id="SM00028">
    <property type="entry name" value="TPR"/>
    <property type="match status" value="3"/>
</dbReference>
<proteinExistence type="predicted"/>
<dbReference type="Pfam" id="PF13432">
    <property type="entry name" value="TPR_16"/>
    <property type="match status" value="1"/>
</dbReference>
<organism evidence="2 3">
    <name type="scientific">Rhizosaccharibacter radicis</name>
    <dbReference type="NCBI Taxonomy" id="2782605"/>
    <lineage>
        <taxon>Bacteria</taxon>
        <taxon>Pseudomonadati</taxon>
        <taxon>Pseudomonadota</taxon>
        <taxon>Alphaproteobacteria</taxon>
        <taxon>Acetobacterales</taxon>
        <taxon>Acetobacteraceae</taxon>
        <taxon>Rhizosaccharibacter</taxon>
    </lineage>
</organism>
<gene>
    <name evidence="2" type="ORF">NFI88_02090</name>
</gene>
<name>A0ABT1VTF3_9PROT</name>
<dbReference type="PROSITE" id="PS50005">
    <property type="entry name" value="TPR"/>
    <property type="match status" value="1"/>
</dbReference>
<dbReference type="Proteomes" id="UP001524547">
    <property type="component" value="Unassembled WGS sequence"/>
</dbReference>
<dbReference type="RefSeq" id="WP_422918365.1">
    <property type="nucleotide sequence ID" value="NZ_JAMZEJ010000001.1"/>
</dbReference>
<evidence type="ECO:0000313" key="3">
    <source>
        <dbReference type="Proteomes" id="UP001524547"/>
    </source>
</evidence>
<evidence type="ECO:0000256" key="1">
    <source>
        <dbReference type="PROSITE-ProRule" id="PRU00339"/>
    </source>
</evidence>
<reference evidence="2 3" key="1">
    <citation type="submission" date="2022-06" db="EMBL/GenBank/DDBJ databases">
        <title>Rhizosaccharibacter gen. nov. sp. nov. KSS12, endophytic bacteria isolated from sugarcane.</title>
        <authorList>
            <person name="Pitiwittayakul N."/>
        </authorList>
    </citation>
    <scope>NUCLEOTIDE SEQUENCE [LARGE SCALE GENOMIC DNA]</scope>
    <source>
        <strain evidence="2 3">KSS12</strain>
    </source>
</reference>
<dbReference type="Gene3D" id="1.25.40.10">
    <property type="entry name" value="Tetratricopeptide repeat domain"/>
    <property type="match status" value="2"/>
</dbReference>
<dbReference type="EMBL" id="JAMZEJ010000001">
    <property type="protein sequence ID" value="MCQ8239631.1"/>
    <property type="molecule type" value="Genomic_DNA"/>
</dbReference>
<keyword evidence="3" id="KW-1185">Reference proteome</keyword>
<protein>
    <submittedName>
        <fullName evidence="2">Tetratricopeptide repeat protein</fullName>
    </submittedName>
</protein>
<feature type="repeat" description="TPR" evidence="1">
    <location>
        <begin position="179"/>
        <end position="212"/>
    </location>
</feature>